<evidence type="ECO:0000313" key="2">
    <source>
        <dbReference type="Proteomes" id="UP000257139"/>
    </source>
</evidence>
<accession>A0A7Z7NQG9</accession>
<dbReference type="EMBL" id="LT978514">
    <property type="protein sequence ID" value="SPC23041.1"/>
    <property type="molecule type" value="Genomic_DNA"/>
</dbReference>
<organism evidence="1 2">
    <name type="scientific">Cupriavidus taiwanensis</name>
    <dbReference type="NCBI Taxonomy" id="164546"/>
    <lineage>
        <taxon>Bacteria</taxon>
        <taxon>Pseudomonadati</taxon>
        <taxon>Pseudomonadota</taxon>
        <taxon>Betaproteobacteria</taxon>
        <taxon>Burkholderiales</taxon>
        <taxon>Burkholderiaceae</taxon>
        <taxon>Cupriavidus</taxon>
    </lineage>
</organism>
<name>A0A7Z7NQG9_9BURK</name>
<gene>
    <name evidence="1" type="ORF">CBM2594_B50282</name>
</gene>
<reference evidence="1 2" key="1">
    <citation type="submission" date="2018-01" db="EMBL/GenBank/DDBJ databases">
        <authorList>
            <person name="Clerissi C."/>
        </authorList>
    </citation>
    <scope>NUCLEOTIDE SEQUENCE [LARGE SCALE GENOMIC DNA]</scope>
    <source>
        <strain evidence="1">Cupriavidus taiwanensis STM 6021</strain>
    </source>
</reference>
<proteinExistence type="predicted"/>
<dbReference type="AlphaFoldDB" id="A0A7Z7NQG9"/>
<sequence length="331" mass="36404">MGVPADHDIHGGIELVDDRHDGAVQSRAALVVHRARGGRSAFMQQHHDRIDVLLAQFRNQLIDRIRLGLERQACGARGRHHRRRVLQRHADKGHLGPVEGLDLVCRQQRLAGRLVDDIGGQVLELRPGVRAVGHACVHADNAAPAVGRPRKAPAILQPQQLIAALVELMIAHRRDLQAHLAQHIDGRLLMERPGNQRRSADHVAGSHHHVIRILRLQALDQRGQVSGTARRNPCASRVGGILHHDAAARRFQVTVEIIEPDDLDRYRSIRGGGGTRRRRTALVIPRTAGGNDACKSERTQARDDIPFACHVANPLGSGCRQPLYAPIVTAS</sequence>
<evidence type="ECO:0000313" key="1">
    <source>
        <dbReference type="EMBL" id="SPC23041.1"/>
    </source>
</evidence>
<protein>
    <submittedName>
        <fullName evidence="1">Uncharacterized protein</fullName>
    </submittedName>
</protein>
<dbReference type="Proteomes" id="UP000257139">
    <property type="component" value="Chromosome CBM2594_b"/>
</dbReference>